<evidence type="ECO:0000313" key="2">
    <source>
        <dbReference type="Proteomes" id="UP001221898"/>
    </source>
</evidence>
<dbReference type="EMBL" id="JAINUG010000090">
    <property type="protein sequence ID" value="KAJ8398414.1"/>
    <property type="molecule type" value="Genomic_DNA"/>
</dbReference>
<name>A0AAD7WJL1_9TELE</name>
<gene>
    <name evidence="1" type="ORF">AAFF_G00426690</name>
</gene>
<comment type="caution">
    <text evidence="1">The sequence shown here is derived from an EMBL/GenBank/DDBJ whole genome shotgun (WGS) entry which is preliminary data.</text>
</comment>
<dbReference type="AlphaFoldDB" id="A0AAD7WJL1"/>
<proteinExistence type="predicted"/>
<evidence type="ECO:0000313" key="1">
    <source>
        <dbReference type="EMBL" id="KAJ8398414.1"/>
    </source>
</evidence>
<sequence>MWKHYSTTQTETVCETQHWTLGASLRSAVLALQTLHTLRLVDQVPCPAQSCAGQLSGGGLTAIPHRIAAGALAGFAVTPMAVTKSEITTVRHAGDRACLCVRGSRVEIPYGRSWLPQTVGQSCELAGSQCAGTERTLPQLAVVWVELLTCWNQRQSRSPL</sequence>
<keyword evidence="2" id="KW-1185">Reference proteome</keyword>
<reference evidence="1" key="1">
    <citation type="journal article" date="2023" name="Science">
        <title>Genome structures resolve the early diversification of teleost fishes.</title>
        <authorList>
            <person name="Parey E."/>
            <person name="Louis A."/>
            <person name="Montfort J."/>
            <person name="Bouchez O."/>
            <person name="Roques C."/>
            <person name="Iampietro C."/>
            <person name="Lluch J."/>
            <person name="Castinel A."/>
            <person name="Donnadieu C."/>
            <person name="Desvignes T."/>
            <person name="Floi Bucao C."/>
            <person name="Jouanno E."/>
            <person name="Wen M."/>
            <person name="Mejri S."/>
            <person name="Dirks R."/>
            <person name="Jansen H."/>
            <person name="Henkel C."/>
            <person name="Chen W.J."/>
            <person name="Zahm M."/>
            <person name="Cabau C."/>
            <person name="Klopp C."/>
            <person name="Thompson A.W."/>
            <person name="Robinson-Rechavi M."/>
            <person name="Braasch I."/>
            <person name="Lecointre G."/>
            <person name="Bobe J."/>
            <person name="Postlethwait J.H."/>
            <person name="Berthelot C."/>
            <person name="Roest Crollius H."/>
            <person name="Guiguen Y."/>
        </authorList>
    </citation>
    <scope>NUCLEOTIDE SEQUENCE</scope>
    <source>
        <strain evidence="1">NC1722</strain>
    </source>
</reference>
<organism evidence="1 2">
    <name type="scientific">Aldrovandia affinis</name>
    <dbReference type="NCBI Taxonomy" id="143900"/>
    <lineage>
        <taxon>Eukaryota</taxon>
        <taxon>Metazoa</taxon>
        <taxon>Chordata</taxon>
        <taxon>Craniata</taxon>
        <taxon>Vertebrata</taxon>
        <taxon>Euteleostomi</taxon>
        <taxon>Actinopterygii</taxon>
        <taxon>Neopterygii</taxon>
        <taxon>Teleostei</taxon>
        <taxon>Notacanthiformes</taxon>
        <taxon>Halosauridae</taxon>
        <taxon>Aldrovandia</taxon>
    </lineage>
</organism>
<accession>A0AAD7WJL1</accession>
<protein>
    <submittedName>
        <fullName evidence="1">Uncharacterized protein</fullName>
    </submittedName>
</protein>
<dbReference type="Proteomes" id="UP001221898">
    <property type="component" value="Unassembled WGS sequence"/>
</dbReference>